<dbReference type="InterPro" id="IPR000531">
    <property type="entry name" value="Beta-barrel_TonB"/>
</dbReference>
<dbReference type="RefSeq" id="WP_119375309.1">
    <property type="nucleotide sequence ID" value="NZ_QWFX01000006.1"/>
</dbReference>
<keyword evidence="4" id="KW-0798">TonB box</keyword>
<dbReference type="NCBIfam" id="TIGR01782">
    <property type="entry name" value="TonB-Xanth-Caul"/>
    <property type="match status" value="1"/>
</dbReference>
<dbReference type="Pfam" id="PF07715">
    <property type="entry name" value="Plug"/>
    <property type="match status" value="1"/>
</dbReference>
<dbReference type="SUPFAM" id="SSF56935">
    <property type="entry name" value="Porins"/>
    <property type="match status" value="1"/>
</dbReference>
<reference evidence="8 9" key="1">
    <citation type="submission" date="2018-08" db="EMBL/GenBank/DDBJ databases">
        <title>Henriciella mobilis sp. nov., isolated from seawater.</title>
        <authorList>
            <person name="Cheng H."/>
            <person name="Wu Y.-H."/>
            <person name="Xu X.-W."/>
            <person name="Guo L.-L."/>
        </authorList>
    </citation>
    <scope>NUCLEOTIDE SEQUENCE [LARGE SCALE GENOMIC DNA]</scope>
    <source>
        <strain evidence="8 9">JN25</strain>
    </source>
</reference>
<evidence type="ECO:0000256" key="1">
    <source>
        <dbReference type="ARBA" id="ARBA00004442"/>
    </source>
</evidence>
<comment type="similarity">
    <text evidence="4">Belongs to the TonB-dependent receptor family.</text>
</comment>
<name>A0A399RHE7_9PROT</name>
<evidence type="ECO:0000256" key="4">
    <source>
        <dbReference type="RuleBase" id="RU003357"/>
    </source>
</evidence>
<dbReference type="InterPro" id="IPR008969">
    <property type="entry name" value="CarboxyPept-like_regulatory"/>
</dbReference>
<dbReference type="EMBL" id="QWFX01000006">
    <property type="protein sequence ID" value="RIJ29991.1"/>
    <property type="molecule type" value="Genomic_DNA"/>
</dbReference>
<keyword evidence="3" id="KW-0998">Cell outer membrane</keyword>
<organism evidence="8 9">
    <name type="scientific">Henriciella mobilis</name>
    <dbReference type="NCBI Taxonomy" id="2305467"/>
    <lineage>
        <taxon>Bacteria</taxon>
        <taxon>Pseudomonadati</taxon>
        <taxon>Pseudomonadota</taxon>
        <taxon>Alphaproteobacteria</taxon>
        <taxon>Hyphomonadales</taxon>
        <taxon>Hyphomonadaceae</taxon>
        <taxon>Henriciella</taxon>
    </lineage>
</organism>
<dbReference type="InterPro" id="IPR012910">
    <property type="entry name" value="Plug_dom"/>
</dbReference>
<dbReference type="CDD" id="cd01347">
    <property type="entry name" value="ligand_gated_channel"/>
    <property type="match status" value="1"/>
</dbReference>
<keyword evidence="8" id="KW-0675">Receptor</keyword>
<keyword evidence="9" id="KW-1185">Reference proteome</keyword>
<dbReference type="SUPFAM" id="SSF49464">
    <property type="entry name" value="Carboxypeptidase regulatory domain-like"/>
    <property type="match status" value="1"/>
</dbReference>
<comment type="subcellular location">
    <subcellularLocation>
        <location evidence="1 4">Cell outer membrane</location>
    </subcellularLocation>
</comment>
<evidence type="ECO:0000256" key="2">
    <source>
        <dbReference type="ARBA" id="ARBA00023136"/>
    </source>
</evidence>
<feature type="domain" description="TonB-dependent receptor plug" evidence="7">
    <location>
        <begin position="126"/>
        <end position="230"/>
    </location>
</feature>
<evidence type="ECO:0000313" key="8">
    <source>
        <dbReference type="EMBL" id="RIJ29991.1"/>
    </source>
</evidence>
<feature type="domain" description="TonB-dependent receptor-like beta-barrel" evidence="6">
    <location>
        <begin position="350"/>
        <end position="923"/>
    </location>
</feature>
<dbReference type="InterPro" id="IPR010104">
    <property type="entry name" value="TonB_rcpt_bac"/>
</dbReference>
<dbReference type="InterPro" id="IPR037066">
    <property type="entry name" value="Plug_dom_sf"/>
</dbReference>
<dbReference type="OrthoDB" id="5476657at2"/>
<keyword evidence="5" id="KW-0732">Signal</keyword>
<evidence type="ECO:0000259" key="7">
    <source>
        <dbReference type="Pfam" id="PF07715"/>
    </source>
</evidence>
<evidence type="ECO:0000256" key="5">
    <source>
        <dbReference type="SAM" id="SignalP"/>
    </source>
</evidence>
<accession>A0A399RHE7</accession>
<dbReference type="Gene3D" id="2.40.170.20">
    <property type="entry name" value="TonB-dependent receptor, beta-barrel domain"/>
    <property type="match status" value="1"/>
</dbReference>
<proteinExistence type="inferred from homology"/>
<dbReference type="GO" id="GO:0009279">
    <property type="term" value="C:cell outer membrane"/>
    <property type="evidence" value="ECO:0007669"/>
    <property type="project" value="UniProtKB-SubCell"/>
</dbReference>
<gene>
    <name evidence="8" type="ORF">D1223_04835</name>
</gene>
<dbReference type="Pfam" id="PF13715">
    <property type="entry name" value="CarbopepD_reg_2"/>
    <property type="match status" value="1"/>
</dbReference>
<evidence type="ECO:0000256" key="3">
    <source>
        <dbReference type="ARBA" id="ARBA00023237"/>
    </source>
</evidence>
<comment type="caution">
    <text evidence="8">The sequence shown here is derived from an EMBL/GenBank/DDBJ whole genome shotgun (WGS) entry which is preliminary data.</text>
</comment>
<evidence type="ECO:0000259" key="6">
    <source>
        <dbReference type="Pfam" id="PF00593"/>
    </source>
</evidence>
<keyword evidence="2 4" id="KW-0472">Membrane</keyword>
<feature type="signal peptide" evidence="5">
    <location>
        <begin position="1"/>
        <end position="24"/>
    </location>
</feature>
<feature type="chain" id="PRO_5017311778" evidence="5">
    <location>
        <begin position="25"/>
        <end position="956"/>
    </location>
</feature>
<evidence type="ECO:0000313" key="9">
    <source>
        <dbReference type="Proteomes" id="UP000266385"/>
    </source>
</evidence>
<dbReference type="PANTHER" id="PTHR40980:SF4">
    <property type="entry name" value="TONB-DEPENDENT RECEPTOR-LIKE BETA-BARREL DOMAIN-CONTAINING PROTEIN"/>
    <property type="match status" value="1"/>
</dbReference>
<dbReference type="AlphaFoldDB" id="A0A399RHE7"/>
<dbReference type="Pfam" id="PF00593">
    <property type="entry name" value="TonB_dep_Rec_b-barrel"/>
    <property type="match status" value="1"/>
</dbReference>
<protein>
    <submittedName>
        <fullName evidence="8">TonB-dependent receptor</fullName>
    </submittedName>
</protein>
<dbReference type="Gene3D" id="2.170.130.10">
    <property type="entry name" value="TonB-dependent receptor, plug domain"/>
    <property type="match status" value="1"/>
</dbReference>
<dbReference type="InterPro" id="IPR036942">
    <property type="entry name" value="Beta-barrel_TonB_sf"/>
</dbReference>
<sequence>MKFRYRKLITTGLISAGLAQIAAAEIVQGTVTDASGEAPLEGAIVRIEGLDRSTTTGRYGDYRFANIPAGEYTVSVSYIGAPTVTQDVTVDGDIDVDFLVGSNVRYLDNVLVVGSKAAQAGAINQKRASDAIIDVIDSDGLGNFPDTTVADSLARVPGLSIENDQGEGRYVSIRGINTDLIAASINGVRTPSPEDRRGVLLDGVPSDLLDGITVQKSLTPNVDADSLGGVIDLKTISAFDRDGRFIRAKLEGAYNEISEEVSPKGTLTYSDVFNDKLGVALSVNYQDLAVEAHNNETGEWGFMDDGSAFLNDDYEQRWYDLTRERLGFIANFDWRVTDNTELYLRTLYNNYEDDEVRNKFEFKDLDDIEDDGAVADGSALSSTTQSVPINEIDAEVRQRREVRQIQTYALGGKTDWDLWSFDYEVAYAYAKEDDSDNHDVAFRFEDVQDAAADAGLTDPNLLFDFSTPETPKLSGDILDLIYDPSNYIMDAFEEEKTLNEDTEISARFDVSRDSLIGDTPVTWQAGVKLRDREKTRDANVIFHETADIDLGLSPYVGASFISGWRLPNPMPAWPDPNLTAALRNGAGPDFELNEDDTNFDSLAEDFTIDEQILAAYAMGTFDLGNLTLIAGVRMEDTQTDLTGNIFAEEDDPANLQKRNVSNDYTHWLPSINAKYAFNDKLIARGAYYAAVVRPSFGEMAPFTVFNDDRDELELGNPNLDPYEADNFDLSLEYYPTELSVLSVGVFYKTIENAIYEATFEREEDVNGDLVALSEFLPTVPVDLSYLTADQLADVEEVTSFINVGSSDLYGIEFNYVQSLADLNPMLDGFLVSANLTLTDSESTLPDGRDVPFLKQSDTVWNLAIGYDKGPWDLRVSANYRGDYIDELTEEDLDRYTDDRLLVEASAKYRVNDNIQLYLEGKNLTDEPEYYYFGSERRLSQYDEFGTTVVFGARLTY</sequence>
<dbReference type="Proteomes" id="UP000266385">
    <property type="component" value="Unassembled WGS sequence"/>
</dbReference>
<dbReference type="Gene3D" id="2.60.40.1120">
    <property type="entry name" value="Carboxypeptidase-like, regulatory domain"/>
    <property type="match status" value="1"/>
</dbReference>
<dbReference type="PANTHER" id="PTHR40980">
    <property type="entry name" value="PLUG DOMAIN-CONTAINING PROTEIN"/>
    <property type="match status" value="1"/>
</dbReference>